<dbReference type="SFLD" id="SFLDS00003">
    <property type="entry name" value="Haloacid_Dehalogenase"/>
    <property type="match status" value="1"/>
</dbReference>
<dbReference type="InterPro" id="IPR006439">
    <property type="entry name" value="HAD-SF_hydro_IA"/>
</dbReference>
<dbReference type="InterPro" id="IPR023214">
    <property type="entry name" value="HAD_sf"/>
</dbReference>
<dbReference type="SFLD" id="SFLDG01129">
    <property type="entry name" value="C1.5:_HAD__Beta-PGM__Phosphata"/>
    <property type="match status" value="1"/>
</dbReference>
<sequence>MKREWQERNQGMIKYNGKMWEGAVFDLDGTILDSMWIWESVDGRFLANHGLPVEESYLKALTNMNFPQAAAYTKERYAMAESEAAIMEEWYALARGMYEKEIGLKPHAAEYLEYLHRAGVKIAAATSSEPVLFEAALKNNGVYDYFHTFALSSETPHGKDTPEVYCLAAKRLGTEPQRSIVFEDILKGICNARQAGFYTVAVEDKSAAEEMEQIRAEADVYITDYRQMKEIEK</sequence>
<dbReference type="InterPro" id="IPR036412">
    <property type="entry name" value="HAD-like_sf"/>
</dbReference>
<reference evidence="1 2" key="1">
    <citation type="journal article" date="2021" name="Sci. Rep.">
        <title>The distribution of antibiotic resistance genes in chicken gut microbiota commensals.</title>
        <authorList>
            <person name="Juricova H."/>
            <person name="Matiasovicova J."/>
            <person name="Kubasova T."/>
            <person name="Cejkova D."/>
            <person name="Rychlik I."/>
        </authorList>
    </citation>
    <scope>NUCLEOTIDE SEQUENCE [LARGE SCALE GENOMIC DNA]</scope>
    <source>
        <strain evidence="1 2">An773</strain>
    </source>
</reference>
<proteinExistence type="predicted"/>
<evidence type="ECO:0000313" key="2">
    <source>
        <dbReference type="Proteomes" id="UP000716906"/>
    </source>
</evidence>
<dbReference type="Gene3D" id="3.40.50.1000">
    <property type="entry name" value="HAD superfamily/HAD-like"/>
    <property type="match status" value="1"/>
</dbReference>
<dbReference type="EMBL" id="JACLYY010000002">
    <property type="protein sequence ID" value="MBM6737064.1"/>
    <property type="molecule type" value="Genomic_DNA"/>
</dbReference>
<dbReference type="Proteomes" id="UP000716906">
    <property type="component" value="Unassembled WGS sequence"/>
</dbReference>
<comment type="caution">
    <text evidence="1">The sequence shown here is derived from an EMBL/GenBank/DDBJ whole genome shotgun (WGS) entry which is preliminary data.</text>
</comment>
<dbReference type="InterPro" id="IPR023198">
    <property type="entry name" value="PGP-like_dom2"/>
</dbReference>
<dbReference type="PANTHER" id="PTHR18901">
    <property type="entry name" value="2-DEOXYGLUCOSE-6-PHOSPHATE PHOSPHATASE 2"/>
    <property type="match status" value="1"/>
</dbReference>
<evidence type="ECO:0000313" key="1">
    <source>
        <dbReference type="EMBL" id="MBM6737064.1"/>
    </source>
</evidence>
<dbReference type="NCBIfam" id="TIGR01509">
    <property type="entry name" value="HAD-SF-IA-v3"/>
    <property type="match status" value="1"/>
</dbReference>
<keyword evidence="2" id="KW-1185">Reference proteome</keyword>
<dbReference type="RefSeq" id="WP_138302795.1">
    <property type="nucleotide sequence ID" value="NZ_JACLYY010000002.1"/>
</dbReference>
<dbReference type="PRINTS" id="PR00413">
    <property type="entry name" value="HADHALOGNASE"/>
</dbReference>
<dbReference type="Pfam" id="PF13419">
    <property type="entry name" value="HAD_2"/>
    <property type="match status" value="1"/>
</dbReference>
<organism evidence="1 2">
    <name type="scientific">Faecalicatena fissicatena</name>
    <dbReference type="NCBI Taxonomy" id="290055"/>
    <lineage>
        <taxon>Bacteria</taxon>
        <taxon>Bacillati</taxon>
        <taxon>Bacillota</taxon>
        <taxon>Clostridia</taxon>
        <taxon>Lachnospirales</taxon>
        <taxon>Lachnospiraceae</taxon>
        <taxon>Faecalicatena</taxon>
    </lineage>
</organism>
<dbReference type="SUPFAM" id="SSF56784">
    <property type="entry name" value="HAD-like"/>
    <property type="match status" value="1"/>
</dbReference>
<dbReference type="Gene3D" id="1.10.150.240">
    <property type="entry name" value="Putative phosphatase, domain 2"/>
    <property type="match status" value="1"/>
</dbReference>
<accession>A0ABS2E618</accession>
<name>A0ABS2E618_9FIRM</name>
<dbReference type="CDD" id="cd07505">
    <property type="entry name" value="HAD_BPGM-like"/>
    <property type="match status" value="1"/>
</dbReference>
<gene>
    <name evidence="1" type="ORF">H7U36_02915</name>
</gene>
<dbReference type="InterPro" id="IPR041492">
    <property type="entry name" value="HAD_2"/>
</dbReference>
<dbReference type="PANTHER" id="PTHR18901:SF38">
    <property type="entry name" value="PSEUDOURIDINE-5'-PHOSPHATASE"/>
    <property type="match status" value="1"/>
</dbReference>
<protein>
    <submittedName>
        <fullName evidence="1">HAD family phosphatase</fullName>
    </submittedName>
</protein>